<feature type="region of interest" description="Disordered" evidence="3">
    <location>
        <begin position="313"/>
        <end position="336"/>
    </location>
</feature>
<feature type="domain" description="Transcription factor TFIIB cyclin-like" evidence="4">
    <location>
        <begin position="166"/>
        <end position="256"/>
    </location>
</feature>
<proteinExistence type="predicted"/>
<evidence type="ECO:0000313" key="6">
    <source>
        <dbReference type="Proteomes" id="UP001642484"/>
    </source>
</evidence>
<dbReference type="PANTHER" id="PTHR11618">
    <property type="entry name" value="TRANSCRIPTION INITIATION FACTOR IIB-RELATED"/>
    <property type="match status" value="1"/>
</dbReference>
<dbReference type="InterPro" id="IPR036915">
    <property type="entry name" value="Cyclin-like_sf"/>
</dbReference>
<feature type="compositionally biased region" description="Basic and acidic residues" evidence="3">
    <location>
        <begin position="327"/>
        <end position="336"/>
    </location>
</feature>
<feature type="domain" description="Transcription factor TFIIB cyclin-like" evidence="4">
    <location>
        <begin position="73"/>
        <end position="151"/>
    </location>
</feature>
<dbReference type="InterPro" id="IPR000812">
    <property type="entry name" value="TFIIB"/>
</dbReference>
<sequence>MPPTCSECGSTDVEVQRGVHTCCACGAALENLGCELLRGNLHKKLEVKRHDHHLMRLKQINRNAVLMQVRQQKWRAALGKLCGILRLQPAIQDAALRLVQHTCSRGFRGSKERHKLLGCACLLVAASKHNIGVTLEEVANRCEVQANLLQKMVWKVCAQSGLRISRTEENAEALMMRMCNYLNVTQTGGVCAYGRKLVAVAQQGWVCTGRRWSFVVGAAFLLSAQAFFYLIDVNDVARFLGVGARTIETRVKEIKELLLSAMQHLPWGHMIDISNIHVYLPFALEHWDVLLPVAPVLRKQQIEKQQRRQKALELFGPGSLGPPSSDQLRDQSETKQ</sequence>
<dbReference type="SUPFAM" id="SSF47954">
    <property type="entry name" value="Cyclin-like"/>
    <property type="match status" value="2"/>
</dbReference>
<dbReference type="Gene3D" id="1.10.472.10">
    <property type="entry name" value="Cyclin-like"/>
    <property type="match status" value="2"/>
</dbReference>
<keyword evidence="6" id="KW-1185">Reference proteome</keyword>
<accession>A0ABP0RKJ7</accession>
<dbReference type="InterPro" id="IPR013150">
    <property type="entry name" value="TFIIB_cyclin"/>
</dbReference>
<dbReference type="Pfam" id="PF00382">
    <property type="entry name" value="TFIIB"/>
    <property type="match status" value="2"/>
</dbReference>
<dbReference type="PANTHER" id="PTHR11618:SF70">
    <property type="entry name" value="PLANT-SPECIFIC TFIIB-RELATED PROTEIN PTF2"/>
    <property type="match status" value="1"/>
</dbReference>
<evidence type="ECO:0000256" key="1">
    <source>
        <dbReference type="ARBA" id="ARBA00023015"/>
    </source>
</evidence>
<comment type="caution">
    <text evidence="5">The sequence shown here is derived from an EMBL/GenBank/DDBJ whole genome shotgun (WGS) entry which is preliminary data.</text>
</comment>
<gene>
    <name evidence="5" type="ORF">CCMP2556_LOCUS47191</name>
</gene>
<evidence type="ECO:0000256" key="2">
    <source>
        <dbReference type="ARBA" id="ARBA00023163"/>
    </source>
</evidence>
<evidence type="ECO:0000313" key="5">
    <source>
        <dbReference type="EMBL" id="CAK9099771.1"/>
    </source>
</evidence>
<dbReference type="Proteomes" id="UP001642484">
    <property type="component" value="Unassembled WGS sequence"/>
</dbReference>
<name>A0ABP0RKJ7_9DINO</name>
<evidence type="ECO:0000256" key="3">
    <source>
        <dbReference type="SAM" id="MobiDB-lite"/>
    </source>
</evidence>
<dbReference type="CDD" id="cd00043">
    <property type="entry name" value="CYCLIN_SF"/>
    <property type="match status" value="1"/>
</dbReference>
<organism evidence="5 6">
    <name type="scientific">Durusdinium trenchii</name>
    <dbReference type="NCBI Taxonomy" id="1381693"/>
    <lineage>
        <taxon>Eukaryota</taxon>
        <taxon>Sar</taxon>
        <taxon>Alveolata</taxon>
        <taxon>Dinophyceae</taxon>
        <taxon>Suessiales</taxon>
        <taxon>Symbiodiniaceae</taxon>
        <taxon>Durusdinium</taxon>
    </lineage>
</organism>
<evidence type="ECO:0000259" key="4">
    <source>
        <dbReference type="Pfam" id="PF00382"/>
    </source>
</evidence>
<dbReference type="EMBL" id="CAXAMN010025995">
    <property type="protein sequence ID" value="CAK9099771.1"/>
    <property type="molecule type" value="Genomic_DNA"/>
</dbReference>
<keyword evidence="1" id="KW-0805">Transcription regulation</keyword>
<keyword evidence="2" id="KW-0804">Transcription</keyword>
<protein>
    <recommendedName>
        <fullName evidence="4">Transcription factor TFIIB cyclin-like domain-containing protein</fullName>
    </recommendedName>
</protein>
<reference evidence="5 6" key="1">
    <citation type="submission" date="2024-02" db="EMBL/GenBank/DDBJ databases">
        <authorList>
            <person name="Chen Y."/>
            <person name="Shah S."/>
            <person name="Dougan E. K."/>
            <person name="Thang M."/>
            <person name="Chan C."/>
        </authorList>
    </citation>
    <scope>NUCLEOTIDE SEQUENCE [LARGE SCALE GENOMIC DNA]</scope>
</reference>